<dbReference type="InterPro" id="IPR027558">
    <property type="entry name" value="Pre_pil_HX9DG_C"/>
</dbReference>
<dbReference type="PANTHER" id="PTHR30093:SF2">
    <property type="entry name" value="TYPE II SECRETION SYSTEM PROTEIN H"/>
    <property type="match status" value="1"/>
</dbReference>
<dbReference type="Gene3D" id="3.30.700.10">
    <property type="entry name" value="Glycoprotein, Type 4 Pilin"/>
    <property type="match status" value="1"/>
</dbReference>
<dbReference type="KEGG" id="gaz:Pan241w_06400"/>
<evidence type="ECO:0000256" key="1">
    <source>
        <dbReference type="SAM" id="Phobius"/>
    </source>
</evidence>
<dbReference type="OrthoDB" id="280382at2"/>
<name>A0A517R9Y0_9PLAN</name>
<feature type="transmembrane region" description="Helical" evidence="1">
    <location>
        <begin position="12"/>
        <end position="34"/>
    </location>
</feature>
<sequence>MLKLLSKRRGFTLIELLVVIAIIAILIALLLPAVQQAREAARRSTCKNNMKQIGLALHNYHDTFRAFPIGSQTSYYRANWRSSILPYLDQAPAYNQLTQKAHSQHGFASGNGNSASGYNTENAVLNNFYVPVYKCPSSTADAFYTGGSPVSNNGKTSPNAALGTETGMTMDYVGISGSYSGVAPFNTKCGSTVYGGNWCNSGLMMIADSARMRDCKDGTSNTMIIGEDSGLVDNKDYRSNYYGGWAGHLGLSGWGTGVNTIRYNPNPPTAPTGGNQTYTPNNPLTSEHVGGIHGLLADGAVRFISNNVDIETLRRLGMKNDNLVLGEF</sequence>
<dbReference type="SUPFAM" id="SSF54523">
    <property type="entry name" value="Pili subunits"/>
    <property type="match status" value="1"/>
</dbReference>
<keyword evidence="1" id="KW-1133">Transmembrane helix</keyword>
<protein>
    <submittedName>
        <fullName evidence="3">Type II secretion system protein G</fullName>
    </submittedName>
</protein>
<reference evidence="3 4" key="1">
    <citation type="submission" date="2019-02" db="EMBL/GenBank/DDBJ databases">
        <title>Deep-cultivation of Planctomycetes and their phenomic and genomic characterization uncovers novel biology.</title>
        <authorList>
            <person name="Wiegand S."/>
            <person name="Jogler M."/>
            <person name="Boedeker C."/>
            <person name="Pinto D."/>
            <person name="Vollmers J."/>
            <person name="Rivas-Marin E."/>
            <person name="Kohn T."/>
            <person name="Peeters S.H."/>
            <person name="Heuer A."/>
            <person name="Rast P."/>
            <person name="Oberbeckmann S."/>
            <person name="Bunk B."/>
            <person name="Jeske O."/>
            <person name="Meyerdierks A."/>
            <person name="Storesund J.E."/>
            <person name="Kallscheuer N."/>
            <person name="Luecker S."/>
            <person name="Lage O.M."/>
            <person name="Pohl T."/>
            <person name="Merkel B.J."/>
            <person name="Hornburger P."/>
            <person name="Mueller R.-W."/>
            <person name="Bruemmer F."/>
            <person name="Labrenz M."/>
            <person name="Spormann A.M."/>
            <person name="Op den Camp H."/>
            <person name="Overmann J."/>
            <person name="Amann R."/>
            <person name="Jetten M.S.M."/>
            <person name="Mascher T."/>
            <person name="Medema M.H."/>
            <person name="Devos D.P."/>
            <person name="Kaster A.-K."/>
            <person name="Ovreas L."/>
            <person name="Rohde M."/>
            <person name="Galperin M.Y."/>
            <person name="Jogler C."/>
        </authorList>
    </citation>
    <scope>NUCLEOTIDE SEQUENCE [LARGE SCALE GENOMIC DNA]</scope>
    <source>
        <strain evidence="3 4">Pan241w</strain>
    </source>
</reference>
<dbReference type="EMBL" id="CP036269">
    <property type="protein sequence ID" value="QDT40583.1"/>
    <property type="molecule type" value="Genomic_DNA"/>
</dbReference>
<gene>
    <name evidence="3" type="primary">xcpT_9</name>
    <name evidence="3" type="ORF">Pan241w_06400</name>
</gene>
<dbReference type="Pfam" id="PF07963">
    <property type="entry name" value="N_methyl"/>
    <property type="match status" value="1"/>
</dbReference>
<dbReference type="InterPro" id="IPR045584">
    <property type="entry name" value="Pilin-like"/>
</dbReference>
<dbReference type="InterPro" id="IPR011453">
    <property type="entry name" value="DUF1559"/>
</dbReference>
<organism evidence="3 4">
    <name type="scientific">Gimesia alba</name>
    <dbReference type="NCBI Taxonomy" id="2527973"/>
    <lineage>
        <taxon>Bacteria</taxon>
        <taxon>Pseudomonadati</taxon>
        <taxon>Planctomycetota</taxon>
        <taxon>Planctomycetia</taxon>
        <taxon>Planctomycetales</taxon>
        <taxon>Planctomycetaceae</taxon>
        <taxon>Gimesia</taxon>
    </lineage>
</organism>
<evidence type="ECO:0000313" key="4">
    <source>
        <dbReference type="Proteomes" id="UP000317171"/>
    </source>
</evidence>
<feature type="domain" description="DUF1559" evidence="2">
    <location>
        <begin position="35"/>
        <end position="310"/>
    </location>
</feature>
<dbReference type="AlphaFoldDB" id="A0A517R9Y0"/>
<dbReference type="RefSeq" id="WP_145210782.1">
    <property type="nucleotide sequence ID" value="NZ_CP036269.1"/>
</dbReference>
<dbReference type="Pfam" id="PF07596">
    <property type="entry name" value="SBP_bac_10"/>
    <property type="match status" value="1"/>
</dbReference>
<dbReference type="NCBIfam" id="TIGR04294">
    <property type="entry name" value="pre_pil_HX9DG"/>
    <property type="match status" value="1"/>
</dbReference>
<dbReference type="PROSITE" id="PS00409">
    <property type="entry name" value="PROKAR_NTER_METHYL"/>
    <property type="match status" value="1"/>
</dbReference>
<proteinExistence type="predicted"/>
<accession>A0A517R9Y0</accession>
<dbReference type="Proteomes" id="UP000317171">
    <property type="component" value="Chromosome"/>
</dbReference>
<evidence type="ECO:0000259" key="2">
    <source>
        <dbReference type="Pfam" id="PF07596"/>
    </source>
</evidence>
<keyword evidence="1" id="KW-0472">Membrane</keyword>
<keyword evidence="1" id="KW-0812">Transmembrane</keyword>
<dbReference type="InterPro" id="IPR012902">
    <property type="entry name" value="N_methyl_site"/>
</dbReference>
<dbReference type="PANTHER" id="PTHR30093">
    <property type="entry name" value="GENERAL SECRETION PATHWAY PROTEIN G"/>
    <property type="match status" value="1"/>
</dbReference>
<evidence type="ECO:0000313" key="3">
    <source>
        <dbReference type="EMBL" id="QDT40583.1"/>
    </source>
</evidence>
<keyword evidence="4" id="KW-1185">Reference proteome</keyword>
<dbReference type="NCBIfam" id="TIGR02532">
    <property type="entry name" value="IV_pilin_GFxxxE"/>
    <property type="match status" value="1"/>
</dbReference>